<proteinExistence type="predicted"/>
<keyword evidence="2" id="KW-1185">Reference proteome</keyword>
<dbReference type="OrthoDB" id="1631118at2"/>
<dbReference type="AlphaFoldDB" id="A0A3D9RVR1"/>
<accession>A0A3D9RVR1</accession>
<dbReference type="EMBL" id="QTTN01000016">
    <property type="protein sequence ID" value="REE83937.1"/>
    <property type="molecule type" value="Genomic_DNA"/>
</dbReference>
<protein>
    <submittedName>
        <fullName evidence="1">Uncharacterized protein</fullName>
    </submittedName>
</protein>
<reference evidence="1 2" key="1">
    <citation type="submission" date="2018-08" db="EMBL/GenBank/DDBJ databases">
        <title>Genomic Encyclopedia of Type Strains, Phase III (KMG-III): the genomes of soil and plant-associated and newly described type strains.</title>
        <authorList>
            <person name="Whitman W."/>
        </authorList>
    </citation>
    <scope>NUCLEOTIDE SEQUENCE [LARGE SCALE GENOMIC DNA]</scope>
    <source>
        <strain evidence="1 2">CGMCC 1.10966</strain>
    </source>
</reference>
<evidence type="ECO:0000313" key="1">
    <source>
        <dbReference type="EMBL" id="REE83937.1"/>
    </source>
</evidence>
<gene>
    <name evidence="1" type="ORF">A8990_116116</name>
</gene>
<dbReference type="RefSeq" id="WP_116189851.1">
    <property type="nucleotide sequence ID" value="NZ_QTTN01000016.1"/>
</dbReference>
<evidence type="ECO:0000313" key="2">
    <source>
        <dbReference type="Proteomes" id="UP000256304"/>
    </source>
</evidence>
<dbReference type="Proteomes" id="UP000256304">
    <property type="component" value="Unassembled WGS sequence"/>
</dbReference>
<name>A0A3D9RVR1_9BACL</name>
<organism evidence="1 2">
    <name type="scientific">Paenibacillus taihuensis</name>
    <dbReference type="NCBI Taxonomy" id="1156355"/>
    <lineage>
        <taxon>Bacteria</taxon>
        <taxon>Bacillati</taxon>
        <taxon>Bacillota</taxon>
        <taxon>Bacilli</taxon>
        <taxon>Bacillales</taxon>
        <taxon>Paenibacillaceae</taxon>
        <taxon>Paenibacillus</taxon>
    </lineage>
</organism>
<comment type="caution">
    <text evidence="1">The sequence shown here is derived from an EMBL/GenBank/DDBJ whole genome shotgun (WGS) entry which is preliminary data.</text>
</comment>
<sequence>MQLFRLKVQAEGKHGLPEFVENHYIRFGRQGLGDLSAIPYHELAAKLAAVYPEVQLEQQLAMHILFTQVMQDGDHILVTDGERTYLGDIGDYYYVVECDNAEEDSAHRRGVTWLQQVAEEQLHPELAAFLQQDGELGQFHRPLIREQLDRLLAKLATAAAVVNGIDDETISEAIAILKEAMRSGDVERRERAAIAILQAAAHMNRSVALE</sequence>